<name>S3ZTK4_9ACTN</name>
<evidence type="ECO:0000256" key="1">
    <source>
        <dbReference type="SAM" id="MobiDB-lite"/>
    </source>
</evidence>
<protein>
    <submittedName>
        <fullName evidence="2">Uncharacterized protein</fullName>
    </submittedName>
</protein>
<reference evidence="2 3" key="1">
    <citation type="submission" date="2013-02" db="EMBL/GenBank/DDBJ databases">
        <title>Draft Genome Sequence of Streptomyces aurantiacus, Which Produces Setomimycin.</title>
        <authorList>
            <person name="Gruening B.A."/>
            <person name="Praeg A."/>
            <person name="Erxleben A."/>
            <person name="Guenther S."/>
            <person name="Mueller M."/>
        </authorList>
    </citation>
    <scope>NUCLEOTIDE SEQUENCE [LARGE SCALE GENOMIC DNA]</scope>
    <source>
        <strain evidence="2 3">JA 4570</strain>
    </source>
</reference>
<evidence type="ECO:0000313" key="3">
    <source>
        <dbReference type="Proteomes" id="UP000014629"/>
    </source>
</evidence>
<organism evidence="2 3">
    <name type="scientific">Streptomyces aurantiacus JA 4570</name>
    <dbReference type="NCBI Taxonomy" id="1286094"/>
    <lineage>
        <taxon>Bacteria</taxon>
        <taxon>Bacillati</taxon>
        <taxon>Actinomycetota</taxon>
        <taxon>Actinomycetes</taxon>
        <taxon>Kitasatosporales</taxon>
        <taxon>Streptomycetaceae</taxon>
        <taxon>Streptomyces</taxon>
        <taxon>Streptomyces aurantiacus group</taxon>
    </lineage>
</organism>
<dbReference type="Proteomes" id="UP000014629">
    <property type="component" value="Unassembled WGS sequence"/>
</dbReference>
<comment type="caution">
    <text evidence="2">The sequence shown here is derived from an EMBL/GenBank/DDBJ whole genome shotgun (WGS) entry which is preliminary data.</text>
</comment>
<feature type="compositionally biased region" description="Gly residues" evidence="1">
    <location>
        <begin position="17"/>
        <end position="32"/>
    </location>
</feature>
<dbReference type="EMBL" id="AOPZ01000007">
    <property type="protein sequence ID" value="EPH46771.1"/>
    <property type="molecule type" value="Genomic_DNA"/>
</dbReference>
<dbReference type="AlphaFoldDB" id="S3ZTK4"/>
<keyword evidence="3" id="KW-1185">Reference proteome</keyword>
<dbReference type="AntiFam" id="ANF00185">
    <property type="entry name" value="Shadow ORF (opposite ybhD)"/>
</dbReference>
<sequence length="306" mass="33005">MGDRRQARDLVEDRPGRGVGALLGESGEGLLEGGERRAEQRFGSGRRPQRAGHEVVEGRVVLARGEAQGQAGELFEAQRRGGSRGRCVAGRGFLPVAGLGGHRVLRWQRHVQRIAPHRQQFDPRCPPHRPHQRRVKFTGTHRREPLGEGQSPQAYAELRCRTPQRGEEAVRPVARPLDGAQAEQSLGAGREGGRDVPGAARSREHGVRLGQQPLTGTGEPDVPRGPVEQGDPEFPLQAADLLAHRRLHDAEALGGTAEAALFGDGGEVLELAQFHGVPSAAPTRDSSRSVISAGDNCFWFASSSRP</sequence>
<feature type="region of interest" description="Disordered" evidence="1">
    <location>
        <begin position="1"/>
        <end position="53"/>
    </location>
</feature>
<feature type="region of interest" description="Disordered" evidence="1">
    <location>
        <begin position="163"/>
        <end position="233"/>
    </location>
</feature>
<dbReference type="AntiFam" id="ANF00169">
    <property type="entry name" value="Shadow ORF (opposite dgdR)"/>
</dbReference>
<accession>S3ZTK4</accession>
<evidence type="ECO:0000313" key="2">
    <source>
        <dbReference type="EMBL" id="EPH46771.1"/>
    </source>
</evidence>
<feature type="compositionally biased region" description="Basic and acidic residues" evidence="1">
    <location>
        <begin position="1"/>
        <end position="16"/>
    </location>
</feature>
<proteinExistence type="predicted"/>
<gene>
    <name evidence="2" type="ORF">STRAU_0184</name>
</gene>
<dbReference type="PATRIC" id="fig|1286094.4.peg.180"/>